<protein>
    <recommendedName>
        <fullName evidence="1">DUF4333 domain-containing protein</fullName>
    </recommendedName>
</protein>
<accession>A0A1U1JFL2</accession>
<feature type="domain" description="DUF4333" evidence="1">
    <location>
        <begin position="11"/>
        <end position="88"/>
    </location>
</feature>
<evidence type="ECO:0000313" key="2">
    <source>
        <dbReference type="EMBL" id="SKM68068.1"/>
    </source>
</evidence>
<gene>
    <name evidence="2" type="ORF">SAMEA2259716_04766</name>
</gene>
<dbReference type="Pfam" id="PF14230">
    <property type="entry name" value="DUF4333"/>
    <property type="match status" value="1"/>
</dbReference>
<reference evidence="2 3" key="1">
    <citation type="submission" date="2016-11" db="EMBL/GenBank/DDBJ databases">
        <authorList>
            <consortium name="Pathogen Informatics"/>
        </authorList>
    </citation>
    <scope>NUCLEOTIDE SEQUENCE [LARGE SCALE GENOMIC DNA]</scope>
    <source>
        <strain evidence="2 3">911</strain>
    </source>
</reference>
<dbReference type="Proteomes" id="UP000190074">
    <property type="component" value="Unassembled WGS sequence"/>
</dbReference>
<proteinExistence type="predicted"/>
<evidence type="ECO:0000259" key="1">
    <source>
        <dbReference type="Pfam" id="PF14230"/>
    </source>
</evidence>
<sequence length="104" mass="11188">MIGSALLSMAALSGCHVAVDVGNYKRISKENLEQGLKDAVKERQHFDLKSAECEGPLDGKVDATQKCTVVDDEGTKYAVVVTTTSVNGDDIKFKYKAEPVNKPA</sequence>
<organism evidence="2 3">
    <name type="scientific">Mycobacteroides abscessus subsp. massiliense</name>
    <dbReference type="NCBI Taxonomy" id="1962118"/>
    <lineage>
        <taxon>Bacteria</taxon>
        <taxon>Bacillati</taxon>
        <taxon>Actinomycetota</taxon>
        <taxon>Actinomycetes</taxon>
        <taxon>Mycobacteriales</taxon>
        <taxon>Mycobacteriaceae</taxon>
        <taxon>Mycobacteroides</taxon>
        <taxon>Mycobacteroides abscessus</taxon>
    </lineage>
</organism>
<dbReference type="RefSeq" id="WP_025981973.1">
    <property type="nucleotide sequence ID" value="NZ_FVGW01000012.1"/>
</dbReference>
<dbReference type="EMBL" id="FVGW01000012">
    <property type="protein sequence ID" value="SKM68068.1"/>
    <property type="molecule type" value="Genomic_DNA"/>
</dbReference>
<evidence type="ECO:0000313" key="3">
    <source>
        <dbReference type="Proteomes" id="UP000190074"/>
    </source>
</evidence>
<dbReference type="AlphaFoldDB" id="A0A1U1JFL2"/>
<name>A0A1U1JFL2_9MYCO</name>
<dbReference type="InterPro" id="IPR025637">
    <property type="entry name" value="DUF4333"/>
</dbReference>